<name>A0A8J8B8P3_9RHOB</name>
<sequence length="332" mass="34637">MRKIYKGALLALAVLGLQATAATAQGRITIGTNPQGSLYYTVGGGMAAALQEALGRQVTVQPYAGSTVYLPLVATGEVTVGINSSLDTGGVARGEYGGEGYDELRVLARLWGLSVALASRANDNLITVQDLKGKRVVTDFSALKAVSLVDQTYIKAGGLSLDDVVGVTVSGLGPGMEGLTEGSLDATGIAVGIPLTQQAHATIPGGIRYVSITGPNATSEYVDSIYPGTYIVTIEPSPRLPEVTEPVNVIGYDVYLTASVNLPDEEVTAILTALYDAFPQLREDYPAIRSGSAEQFASTSNTVPYHPAAVAFYQDKGMWTEANAAKDAKVAQ</sequence>
<proteinExistence type="predicted"/>
<keyword evidence="3" id="KW-1185">Reference proteome</keyword>
<organism evidence="2 3">
    <name type="scientific">Thetidibacter halocola</name>
    <dbReference type="NCBI Taxonomy" id="2827239"/>
    <lineage>
        <taxon>Bacteria</taxon>
        <taxon>Pseudomonadati</taxon>
        <taxon>Pseudomonadota</taxon>
        <taxon>Alphaproteobacteria</taxon>
        <taxon>Rhodobacterales</taxon>
        <taxon>Roseobacteraceae</taxon>
        <taxon>Thetidibacter</taxon>
    </lineage>
</organism>
<gene>
    <name evidence="2" type="ORF">KB874_12840</name>
</gene>
<dbReference type="Gene3D" id="3.40.190.10">
    <property type="entry name" value="Periplasmic binding protein-like II"/>
    <property type="match status" value="2"/>
</dbReference>
<evidence type="ECO:0000313" key="2">
    <source>
        <dbReference type="EMBL" id="MBS0124984.1"/>
    </source>
</evidence>
<protein>
    <submittedName>
        <fullName evidence="2">TAXI family TRAP transporter solute-binding subunit</fullName>
    </submittedName>
</protein>
<dbReference type="NCBIfam" id="TIGR02122">
    <property type="entry name" value="TRAP_TAXI"/>
    <property type="match status" value="1"/>
</dbReference>
<dbReference type="SUPFAM" id="SSF53850">
    <property type="entry name" value="Periplasmic binding protein-like II"/>
    <property type="match status" value="1"/>
</dbReference>
<dbReference type="EMBL" id="JAGTUU010000005">
    <property type="protein sequence ID" value="MBS0124984.1"/>
    <property type="molecule type" value="Genomic_DNA"/>
</dbReference>
<dbReference type="Proteomes" id="UP000681356">
    <property type="component" value="Unassembled WGS sequence"/>
</dbReference>
<dbReference type="PANTHER" id="PTHR42941">
    <property type="entry name" value="SLL1037 PROTEIN"/>
    <property type="match status" value="1"/>
</dbReference>
<reference evidence="2" key="1">
    <citation type="submission" date="2021-04" db="EMBL/GenBank/DDBJ databases">
        <authorList>
            <person name="Yoon J."/>
        </authorList>
    </citation>
    <scope>NUCLEOTIDE SEQUENCE</scope>
    <source>
        <strain evidence="2">KMU-90</strain>
    </source>
</reference>
<dbReference type="RefSeq" id="WP_212536958.1">
    <property type="nucleotide sequence ID" value="NZ_JAGTUU010000005.1"/>
</dbReference>
<evidence type="ECO:0000256" key="1">
    <source>
        <dbReference type="SAM" id="SignalP"/>
    </source>
</evidence>
<feature type="chain" id="PRO_5035231021" evidence="1">
    <location>
        <begin position="25"/>
        <end position="332"/>
    </location>
</feature>
<feature type="signal peptide" evidence="1">
    <location>
        <begin position="1"/>
        <end position="24"/>
    </location>
</feature>
<dbReference type="PANTHER" id="PTHR42941:SF1">
    <property type="entry name" value="SLL1037 PROTEIN"/>
    <property type="match status" value="1"/>
</dbReference>
<comment type="caution">
    <text evidence="2">The sequence shown here is derived from an EMBL/GenBank/DDBJ whole genome shotgun (WGS) entry which is preliminary data.</text>
</comment>
<evidence type="ECO:0000313" key="3">
    <source>
        <dbReference type="Proteomes" id="UP000681356"/>
    </source>
</evidence>
<keyword evidence="1" id="KW-0732">Signal</keyword>
<dbReference type="Pfam" id="PF16868">
    <property type="entry name" value="NMT1_3"/>
    <property type="match status" value="1"/>
</dbReference>
<accession>A0A8J8B8P3</accession>
<dbReference type="InterPro" id="IPR011852">
    <property type="entry name" value="TRAP_TAXI"/>
</dbReference>
<dbReference type="AlphaFoldDB" id="A0A8J8B8P3"/>